<feature type="non-terminal residue" evidence="1">
    <location>
        <position position="1"/>
    </location>
</feature>
<evidence type="ECO:0000313" key="1">
    <source>
        <dbReference type="EMBL" id="GAG82878.1"/>
    </source>
</evidence>
<dbReference type="EMBL" id="BART01017860">
    <property type="protein sequence ID" value="GAG82878.1"/>
    <property type="molecule type" value="Genomic_DNA"/>
</dbReference>
<proteinExistence type="predicted"/>
<sequence>IDGLPANAAIIQLLPMAGCVDVAAEVTLKHIVLLQA</sequence>
<dbReference type="AlphaFoldDB" id="X1BFI6"/>
<gene>
    <name evidence="1" type="ORF">S01H4_33852</name>
</gene>
<name>X1BFI6_9ZZZZ</name>
<accession>X1BFI6</accession>
<protein>
    <submittedName>
        <fullName evidence="1">Uncharacterized protein</fullName>
    </submittedName>
</protein>
<reference evidence="1" key="1">
    <citation type="journal article" date="2014" name="Front. Microbiol.">
        <title>High frequency of phylogenetically diverse reductive dehalogenase-homologous genes in deep subseafloor sedimentary metagenomes.</title>
        <authorList>
            <person name="Kawai M."/>
            <person name="Futagami T."/>
            <person name="Toyoda A."/>
            <person name="Takaki Y."/>
            <person name="Nishi S."/>
            <person name="Hori S."/>
            <person name="Arai W."/>
            <person name="Tsubouchi T."/>
            <person name="Morono Y."/>
            <person name="Uchiyama I."/>
            <person name="Ito T."/>
            <person name="Fujiyama A."/>
            <person name="Inagaki F."/>
            <person name="Takami H."/>
        </authorList>
    </citation>
    <scope>NUCLEOTIDE SEQUENCE</scope>
    <source>
        <strain evidence="1">Expedition CK06-06</strain>
    </source>
</reference>
<organism evidence="1">
    <name type="scientific">marine sediment metagenome</name>
    <dbReference type="NCBI Taxonomy" id="412755"/>
    <lineage>
        <taxon>unclassified sequences</taxon>
        <taxon>metagenomes</taxon>
        <taxon>ecological metagenomes</taxon>
    </lineage>
</organism>
<comment type="caution">
    <text evidence="1">The sequence shown here is derived from an EMBL/GenBank/DDBJ whole genome shotgun (WGS) entry which is preliminary data.</text>
</comment>